<dbReference type="RefSeq" id="WP_380024861.1">
    <property type="nucleotide sequence ID" value="NZ_JBHSHC010000037.1"/>
</dbReference>
<name>A0ABV9PY22_9BACL</name>
<dbReference type="Proteomes" id="UP001596002">
    <property type="component" value="Unassembled WGS sequence"/>
</dbReference>
<accession>A0ABV9PY22</accession>
<organism evidence="1 2">
    <name type="scientific">Effusibacillus consociatus</name>
    <dbReference type="NCBI Taxonomy" id="1117041"/>
    <lineage>
        <taxon>Bacteria</taxon>
        <taxon>Bacillati</taxon>
        <taxon>Bacillota</taxon>
        <taxon>Bacilli</taxon>
        <taxon>Bacillales</taxon>
        <taxon>Alicyclobacillaceae</taxon>
        <taxon>Effusibacillus</taxon>
    </lineage>
</organism>
<evidence type="ECO:0000313" key="2">
    <source>
        <dbReference type="Proteomes" id="UP001596002"/>
    </source>
</evidence>
<comment type="caution">
    <text evidence="1">The sequence shown here is derived from an EMBL/GenBank/DDBJ whole genome shotgun (WGS) entry which is preliminary data.</text>
</comment>
<reference evidence="2" key="1">
    <citation type="journal article" date="2019" name="Int. J. Syst. Evol. Microbiol.">
        <title>The Global Catalogue of Microorganisms (GCM) 10K type strain sequencing project: providing services to taxonomists for standard genome sequencing and annotation.</title>
        <authorList>
            <consortium name="The Broad Institute Genomics Platform"/>
            <consortium name="The Broad Institute Genome Sequencing Center for Infectious Disease"/>
            <person name="Wu L."/>
            <person name="Ma J."/>
        </authorList>
    </citation>
    <scope>NUCLEOTIDE SEQUENCE [LARGE SCALE GENOMIC DNA]</scope>
    <source>
        <strain evidence="2">WYCCWR 12678</strain>
    </source>
</reference>
<sequence>MKKKKKQKHIEIEGVVTGLSENSITVADEDRGEVKVDLTDKILVFHTKGRGTTSDIAIGDKVEIKLKNGRAVLVEIGREVEKVEGTGPP</sequence>
<proteinExistence type="predicted"/>
<evidence type="ECO:0008006" key="3">
    <source>
        <dbReference type="Google" id="ProtNLM"/>
    </source>
</evidence>
<dbReference type="EMBL" id="JBHSHC010000037">
    <property type="protein sequence ID" value="MFC4766969.1"/>
    <property type="molecule type" value="Genomic_DNA"/>
</dbReference>
<keyword evidence="2" id="KW-1185">Reference proteome</keyword>
<gene>
    <name evidence="1" type="ORF">ACFO8Q_06245</name>
</gene>
<protein>
    <recommendedName>
        <fullName evidence="3">DUF5666 domain-containing protein</fullName>
    </recommendedName>
</protein>
<evidence type="ECO:0000313" key="1">
    <source>
        <dbReference type="EMBL" id="MFC4766969.1"/>
    </source>
</evidence>